<organism evidence="1 2">
    <name type="scientific">Paraburkholderia kururiensis</name>
    <dbReference type="NCBI Taxonomy" id="984307"/>
    <lineage>
        <taxon>Bacteria</taxon>
        <taxon>Pseudomonadati</taxon>
        <taxon>Pseudomonadota</taxon>
        <taxon>Betaproteobacteria</taxon>
        <taxon>Burkholderiales</taxon>
        <taxon>Burkholderiaceae</taxon>
        <taxon>Paraburkholderia</taxon>
    </lineage>
</organism>
<dbReference type="RefSeq" id="WP_269814070.1">
    <property type="nucleotide sequence ID" value="NZ_CP139965.1"/>
</dbReference>
<dbReference type="EMBL" id="CP139965">
    <property type="protein sequence ID" value="WQD76028.1"/>
    <property type="molecule type" value="Genomic_DNA"/>
</dbReference>
<dbReference type="PROSITE" id="PS51257">
    <property type="entry name" value="PROKAR_LIPOPROTEIN"/>
    <property type="match status" value="1"/>
</dbReference>
<gene>
    <name evidence="1" type="ORF">U0042_18130</name>
</gene>
<evidence type="ECO:0000313" key="1">
    <source>
        <dbReference type="EMBL" id="WQD76028.1"/>
    </source>
</evidence>
<protein>
    <recommendedName>
        <fullName evidence="3">Lipoprotein</fullName>
    </recommendedName>
</protein>
<proteinExistence type="predicted"/>
<sequence length="42" mass="4741">MKKIIALALLALTLGSMLGGCIVVPAGDGYYYHHHHDYYDRY</sequence>
<evidence type="ECO:0000313" key="2">
    <source>
        <dbReference type="Proteomes" id="UP001325479"/>
    </source>
</evidence>
<evidence type="ECO:0008006" key="3">
    <source>
        <dbReference type="Google" id="ProtNLM"/>
    </source>
</evidence>
<accession>A0ABZ0WFA0</accession>
<keyword evidence="2" id="KW-1185">Reference proteome</keyword>
<dbReference type="Proteomes" id="UP001325479">
    <property type="component" value="Chromosome"/>
</dbReference>
<name>A0ABZ0WFA0_9BURK</name>
<reference evidence="1 2" key="1">
    <citation type="submission" date="2023-12" db="EMBL/GenBank/DDBJ databases">
        <title>Genome sequencing and assembly of bacterial species from a model synthetic community.</title>
        <authorList>
            <person name="Hogle S.L."/>
        </authorList>
    </citation>
    <scope>NUCLEOTIDE SEQUENCE [LARGE SCALE GENOMIC DNA]</scope>
    <source>
        <strain evidence="1 2">HAMBI 2494</strain>
    </source>
</reference>